<dbReference type="Gene3D" id="3.10.129.10">
    <property type="entry name" value="Hotdog Thioesterase"/>
    <property type="match status" value="1"/>
</dbReference>
<proteinExistence type="predicted"/>
<evidence type="ECO:0000313" key="1">
    <source>
        <dbReference type="EMBL" id="RKO86210.1"/>
    </source>
</evidence>
<dbReference type="EMBL" id="KZ998391">
    <property type="protein sequence ID" value="RKO86210.1"/>
    <property type="molecule type" value="Genomic_DNA"/>
</dbReference>
<dbReference type="SUPFAM" id="SSF54637">
    <property type="entry name" value="Thioesterase/thiol ester dehydrase-isomerase"/>
    <property type="match status" value="1"/>
</dbReference>
<accession>A0A4P9W634</accession>
<dbReference type="GO" id="GO:0047617">
    <property type="term" value="F:fatty acyl-CoA hydrolase activity"/>
    <property type="evidence" value="ECO:0007669"/>
    <property type="project" value="TreeGrafter"/>
</dbReference>
<dbReference type="Pfam" id="PF13279">
    <property type="entry name" value="4HBT_2"/>
    <property type="match status" value="1"/>
</dbReference>
<evidence type="ECO:0000313" key="2">
    <source>
        <dbReference type="Proteomes" id="UP000269721"/>
    </source>
</evidence>
<dbReference type="PANTHER" id="PTHR31793">
    <property type="entry name" value="4-HYDROXYBENZOYL-COA THIOESTERASE FAMILY MEMBER"/>
    <property type="match status" value="1"/>
</dbReference>
<dbReference type="InterPro" id="IPR029069">
    <property type="entry name" value="HotDog_dom_sf"/>
</dbReference>
<protein>
    <submittedName>
        <fullName evidence="1">Thioesterase superfamily protein</fullName>
    </submittedName>
</protein>
<dbReference type="CDD" id="cd00586">
    <property type="entry name" value="4HBT"/>
    <property type="match status" value="1"/>
</dbReference>
<keyword evidence="2" id="KW-1185">Reference proteome</keyword>
<sequence>VHWGDQDKYGHVNNVNYLRYFESGRKFGLRGRLDDMGWWRGFCKRRRADGSQRTSVGIILKSVAATYRAPVEWPDTLSIAVRVDPTTLRRDRVTQRFYAVSHAQQRIVAEGEATIVTYDYDVGRKAPIPAAVFSALKKGEGLDIEWEDLK</sequence>
<dbReference type="Proteomes" id="UP000269721">
    <property type="component" value="Unassembled WGS sequence"/>
</dbReference>
<dbReference type="PANTHER" id="PTHR31793:SF39">
    <property type="entry name" value="THIOESTERASE_THIOL ESTER DEHYDRASE-ISOMERASE"/>
    <property type="match status" value="1"/>
</dbReference>
<name>A0A4P9W634_9FUNG</name>
<reference evidence="2" key="1">
    <citation type="journal article" date="2018" name="Nat. Microbiol.">
        <title>Leveraging single-cell genomics to expand the fungal tree of life.</title>
        <authorList>
            <person name="Ahrendt S.R."/>
            <person name="Quandt C.A."/>
            <person name="Ciobanu D."/>
            <person name="Clum A."/>
            <person name="Salamov A."/>
            <person name="Andreopoulos B."/>
            <person name="Cheng J.F."/>
            <person name="Woyke T."/>
            <person name="Pelin A."/>
            <person name="Henrissat B."/>
            <person name="Reynolds N.K."/>
            <person name="Benny G.L."/>
            <person name="Smith M.E."/>
            <person name="James T.Y."/>
            <person name="Grigoriev I.V."/>
        </authorList>
    </citation>
    <scope>NUCLEOTIDE SEQUENCE [LARGE SCALE GENOMIC DNA]</scope>
</reference>
<gene>
    <name evidence="1" type="ORF">BDK51DRAFT_20246</name>
</gene>
<feature type="non-terminal residue" evidence="1">
    <location>
        <position position="1"/>
    </location>
</feature>
<dbReference type="InterPro" id="IPR050563">
    <property type="entry name" value="4-hydroxybenzoyl-CoA_TE"/>
</dbReference>
<organism evidence="1 2">
    <name type="scientific">Blyttiomyces helicus</name>
    <dbReference type="NCBI Taxonomy" id="388810"/>
    <lineage>
        <taxon>Eukaryota</taxon>
        <taxon>Fungi</taxon>
        <taxon>Fungi incertae sedis</taxon>
        <taxon>Chytridiomycota</taxon>
        <taxon>Chytridiomycota incertae sedis</taxon>
        <taxon>Chytridiomycetes</taxon>
        <taxon>Chytridiomycetes incertae sedis</taxon>
        <taxon>Blyttiomyces</taxon>
    </lineage>
</organism>
<dbReference type="AlphaFoldDB" id="A0A4P9W634"/>
<dbReference type="OrthoDB" id="5538558at2759"/>